<sequence>MGLAFIFEYLPVISAIFTLSLALFVLWKNPRKKLHQLFFLICLTFITWFIGTFMMMRSALEIEIIWWDRFVYGGVVFVPILMYHFGLVFIKQDQNPLKKYLIHLGYLLSFLFLIISRTNLFINDLYYYQWGVHSQAQIFHHLFLLYFAIYLLVFLKEIIVYYWSLPRSIKKIQTGYVVFAFLFMILIGSTAYLPAYNIAVLPIAYLTGVVFSIIVAFAIVRYRFLGINFVIRKSTILFVTALIVLSVYNLLFKYRDLLTNSLHLSWQIVSLVAVISLAISFQSLKTIIQRLFDKLLFTDAEKYEQTRQRLVSGHFDKIELPEIIDSLVKEFNHLYKFKGLDILLKDWQTNDYSFVYSTIAKKSCQLEMLSRLANYFHDKDVLVLTEQKFLSERQPYQYIYDIMQQHNYDLAVPIKDNQQILGIVFAQQPCKVLKVEDYHLLKQVTQKVSLALASVILYQQTLQSIKARGLAGK</sequence>
<dbReference type="EMBL" id="PFMC01000015">
    <property type="protein sequence ID" value="PIY95304.1"/>
    <property type="molecule type" value="Genomic_DNA"/>
</dbReference>
<keyword evidence="1" id="KW-0472">Membrane</keyword>
<evidence type="ECO:0000256" key="1">
    <source>
        <dbReference type="SAM" id="Phobius"/>
    </source>
</evidence>
<feature type="transmembrane region" description="Helical" evidence="1">
    <location>
        <begin position="38"/>
        <end position="58"/>
    </location>
</feature>
<feature type="domain" description="Histidine kinase N-terminal 7TM region" evidence="2">
    <location>
        <begin position="12"/>
        <end position="227"/>
    </location>
</feature>
<feature type="transmembrane region" description="Helical" evidence="1">
    <location>
        <begin position="264"/>
        <end position="284"/>
    </location>
</feature>
<feature type="transmembrane region" description="Helical" evidence="1">
    <location>
        <begin position="70"/>
        <end position="89"/>
    </location>
</feature>
<keyword evidence="1" id="KW-1133">Transmembrane helix</keyword>
<comment type="caution">
    <text evidence="3">The sequence shown here is derived from an EMBL/GenBank/DDBJ whole genome shotgun (WGS) entry which is preliminary data.</text>
</comment>
<dbReference type="AlphaFoldDB" id="A0A2M7RF56"/>
<dbReference type="InterPro" id="IPR029016">
    <property type="entry name" value="GAF-like_dom_sf"/>
</dbReference>
<keyword evidence="1" id="KW-0812">Transmembrane</keyword>
<feature type="transmembrane region" description="Helical" evidence="1">
    <location>
        <begin position="101"/>
        <end position="122"/>
    </location>
</feature>
<feature type="transmembrane region" description="Helical" evidence="1">
    <location>
        <begin position="6"/>
        <end position="26"/>
    </location>
</feature>
<accession>A0A2M7RF56</accession>
<dbReference type="Gene3D" id="3.30.450.40">
    <property type="match status" value="1"/>
</dbReference>
<feature type="transmembrane region" description="Helical" evidence="1">
    <location>
        <begin position="234"/>
        <end position="252"/>
    </location>
</feature>
<name>A0A2M7RF56_9BACT</name>
<organism evidence="3 4">
    <name type="scientific">Candidatus Komeilibacteria bacterium CG_4_10_14_0_8_um_filter_37_78</name>
    <dbReference type="NCBI Taxonomy" id="1974471"/>
    <lineage>
        <taxon>Bacteria</taxon>
        <taxon>Candidatus Komeiliibacteriota</taxon>
    </lineage>
</organism>
<feature type="transmembrane region" description="Helical" evidence="1">
    <location>
        <begin position="142"/>
        <end position="163"/>
    </location>
</feature>
<feature type="transmembrane region" description="Helical" evidence="1">
    <location>
        <begin position="175"/>
        <end position="193"/>
    </location>
</feature>
<dbReference type="InterPro" id="IPR031621">
    <property type="entry name" value="HisKA_7TM"/>
</dbReference>
<dbReference type="Pfam" id="PF16927">
    <property type="entry name" value="HisKA_7TM"/>
    <property type="match status" value="1"/>
</dbReference>
<evidence type="ECO:0000259" key="2">
    <source>
        <dbReference type="Pfam" id="PF16927"/>
    </source>
</evidence>
<gene>
    <name evidence="3" type="ORF">COY67_00670</name>
</gene>
<feature type="transmembrane region" description="Helical" evidence="1">
    <location>
        <begin position="199"/>
        <end position="222"/>
    </location>
</feature>
<protein>
    <recommendedName>
        <fullName evidence="2">Histidine kinase N-terminal 7TM region domain-containing protein</fullName>
    </recommendedName>
</protein>
<proteinExistence type="predicted"/>
<dbReference type="Proteomes" id="UP000228689">
    <property type="component" value="Unassembled WGS sequence"/>
</dbReference>
<dbReference type="SUPFAM" id="SSF55781">
    <property type="entry name" value="GAF domain-like"/>
    <property type="match status" value="1"/>
</dbReference>
<reference evidence="4" key="1">
    <citation type="submission" date="2017-09" db="EMBL/GenBank/DDBJ databases">
        <title>Depth-based differentiation of microbial function through sediment-hosted aquifers and enrichment of novel symbionts in the deep terrestrial subsurface.</title>
        <authorList>
            <person name="Probst A.J."/>
            <person name="Ladd B."/>
            <person name="Jarett J.K."/>
            <person name="Geller-Mcgrath D.E."/>
            <person name="Sieber C.M.K."/>
            <person name="Emerson J.B."/>
            <person name="Anantharaman K."/>
            <person name="Thomas B.C."/>
            <person name="Malmstrom R."/>
            <person name="Stieglmeier M."/>
            <person name="Klingl A."/>
            <person name="Woyke T."/>
            <person name="Ryan C.M."/>
            <person name="Banfield J.F."/>
        </authorList>
    </citation>
    <scope>NUCLEOTIDE SEQUENCE [LARGE SCALE GENOMIC DNA]</scope>
</reference>
<evidence type="ECO:0000313" key="4">
    <source>
        <dbReference type="Proteomes" id="UP000228689"/>
    </source>
</evidence>
<evidence type="ECO:0000313" key="3">
    <source>
        <dbReference type="EMBL" id="PIY95304.1"/>
    </source>
</evidence>